<dbReference type="InterPro" id="IPR025420">
    <property type="entry name" value="DUF4143"/>
</dbReference>
<dbReference type="OrthoDB" id="371918at2157"/>
<dbReference type="EMBL" id="RCOS01000025">
    <property type="protein sequence ID" value="RSN78065.1"/>
    <property type="molecule type" value="Genomic_DNA"/>
</dbReference>
<dbReference type="InterPro" id="IPR027417">
    <property type="entry name" value="P-loop_NTPase"/>
</dbReference>
<gene>
    <name evidence="3" type="ORF">D6D85_01595</name>
</gene>
<keyword evidence="3" id="KW-0547">Nucleotide-binding</keyword>
<keyword evidence="4" id="KW-1185">Reference proteome</keyword>
<dbReference type="Proteomes" id="UP000277582">
    <property type="component" value="Unassembled WGS sequence"/>
</dbReference>
<dbReference type="Gene3D" id="3.40.50.300">
    <property type="entry name" value="P-loop containing nucleotide triphosphate hydrolases"/>
    <property type="match status" value="1"/>
</dbReference>
<accession>A0A429GWD1</accession>
<name>A0A429GWD1_9CREN</name>
<evidence type="ECO:0000259" key="2">
    <source>
        <dbReference type="Pfam" id="PF13635"/>
    </source>
</evidence>
<dbReference type="SUPFAM" id="SSF52540">
    <property type="entry name" value="P-loop containing nucleoside triphosphate hydrolases"/>
    <property type="match status" value="1"/>
</dbReference>
<evidence type="ECO:0000313" key="4">
    <source>
        <dbReference type="Proteomes" id="UP000277582"/>
    </source>
</evidence>
<dbReference type="RefSeq" id="WP_125670317.1">
    <property type="nucleotide sequence ID" value="NZ_RCOS01000025.1"/>
</dbReference>
<evidence type="ECO:0000259" key="1">
    <source>
        <dbReference type="Pfam" id="PF13173"/>
    </source>
</evidence>
<proteinExistence type="predicted"/>
<keyword evidence="3" id="KW-0067">ATP-binding</keyword>
<organism evidence="3 4">
    <name type="scientific">Candidatus Methanodesulfokora washburnensis</name>
    <dbReference type="NCBI Taxonomy" id="2478471"/>
    <lineage>
        <taxon>Archaea</taxon>
        <taxon>Thermoproteota</taxon>
        <taxon>Candidatus Korarchaeia</taxon>
        <taxon>Candidatus Korarchaeia incertae sedis</taxon>
        <taxon>Candidatus Methanodesulfokora</taxon>
    </lineage>
</organism>
<dbReference type="Pfam" id="PF13635">
    <property type="entry name" value="DUF4143"/>
    <property type="match status" value="1"/>
</dbReference>
<dbReference type="PANTHER" id="PTHR33295">
    <property type="entry name" value="ATPASE"/>
    <property type="match status" value="1"/>
</dbReference>
<feature type="domain" description="AAA" evidence="1">
    <location>
        <begin position="32"/>
        <end position="166"/>
    </location>
</feature>
<dbReference type="Pfam" id="PF13173">
    <property type="entry name" value="AAA_14"/>
    <property type="match status" value="1"/>
</dbReference>
<protein>
    <submittedName>
        <fullName evidence="3">ATP-binding protein</fullName>
    </submittedName>
</protein>
<comment type="caution">
    <text evidence="3">The sequence shown here is derived from an EMBL/GenBank/DDBJ whole genome shotgun (WGS) entry which is preliminary data.</text>
</comment>
<sequence>MEGTLRSLISEWFYSEIPKLVKRDISLPIKGNALALIGPRRAGKTFMMYQIVSDLMQRGVAKESTVYLNFEDLRLSNLRNEDFPMFLKLLAEMTKPLPSGEKALLLLDEVQNLSNWGRWVRSLLDRGYAVVVSGSSSKVGVREIPTELRGRYLEKLVLPLSFREFLKFRRVDIEYLEAPEKRGKILSYLRDYLMLGGFPEVVLNPEHAKELLRVYRETVFYRDIIERFRVRDISSFRHFLEMLEGSFGGYFSISSAQKTFKSMGIKKSKKTLANYLKYCEDSFYIISVRKFSFSRKAMIQQPRKVYPIDMGYMRGEFMGRRMESLVAVELMRRGDEAYYMKDGDHEVDFLLVKDGTVREAIQVSYAVDEVEKREIDGLRKAIGIFGGIKASVLTWDLEGERLIDGRTVKLIPLWKWLLFSS</sequence>
<dbReference type="InterPro" id="IPR041682">
    <property type="entry name" value="AAA_14"/>
</dbReference>
<evidence type="ECO:0000313" key="3">
    <source>
        <dbReference type="EMBL" id="RSN78065.1"/>
    </source>
</evidence>
<reference evidence="3 4" key="1">
    <citation type="submission" date="2018-10" db="EMBL/GenBank/DDBJ databases">
        <title>Co-occurring genomic capacity for anaerobic methane metabolism and dissimilatory sulfite reduction discovered in the Korarchaeota.</title>
        <authorList>
            <person name="Mckay L.J."/>
            <person name="Dlakic M."/>
            <person name="Fields M.W."/>
            <person name="Delmont T.O."/>
            <person name="Eren A.M."/>
            <person name="Jay Z.J."/>
            <person name="Klingelsmith K.B."/>
            <person name="Rusch D.B."/>
            <person name="Inskeep W.P."/>
        </authorList>
    </citation>
    <scope>NUCLEOTIDE SEQUENCE [LARGE SCALE GENOMIC DNA]</scope>
    <source>
        <strain evidence="3 4">MDKW</strain>
    </source>
</reference>
<dbReference type="AlphaFoldDB" id="A0A429GWD1"/>
<dbReference type="PANTHER" id="PTHR33295:SF21">
    <property type="entry name" value="ATPASE, AAA SUPERFAMILY-RELATED"/>
    <property type="match status" value="1"/>
</dbReference>
<dbReference type="GO" id="GO:0005524">
    <property type="term" value="F:ATP binding"/>
    <property type="evidence" value="ECO:0007669"/>
    <property type="project" value="UniProtKB-KW"/>
</dbReference>
<feature type="domain" description="DUF4143" evidence="2">
    <location>
        <begin position="222"/>
        <end position="365"/>
    </location>
</feature>